<feature type="modified residue" description="Phosphohistidine" evidence="9">
    <location>
        <position position="733"/>
    </location>
</feature>
<proteinExistence type="predicted"/>
<dbReference type="InterPro" id="IPR011006">
    <property type="entry name" value="CheY-like_superfamily"/>
</dbReference>
<dbReference type="eggNOG" id="COG2198">
    <property type="taxonomic scope" value="Bacteria"/>
</dbReference>
<dbReference type="eggNOG" id="COG0643">
    <property type="taxonomic scope" value="Bacteria"/>
</dbReference>
<evidence type="ECO:0000259" key="15">
    <source>
        <dbReference type="PROSITE" id="PS50894"/>
    </source>
</evidence>
<evidence type="ECO:0000256" key="6">
    <source>
        <dbReference type="ARBA" id="ARBA00022777"/>
    </source>
</evidence>
<feature type="modified residue" description="Phosphohistidine" evidence="9">
    <location>
        <position position="1459"/>
    </location>
</feature>
<dbReference type="Pfam" id="PF02518">
    <property type="entry name" value="HATPase_c"/>
    <property type="match status" value="1"/>
</dbReference>
<dbReference type="InterPro" id="IPR058661">
    <property type="entry name" value="FimL_2nd"/>
</dbReference>
<evidence type="ECO:0000256" key="7">
    <source>
        <dbReference type="ARBA" id="ARBA00023012"/>
    </source>
</evidence>
<dbReference type="InterPro" id="IPR004358">
    <property type="entry name" value="Sig_transdc_His_kin-like_C"/>
</dbReference>
<dbReference type="GO" id="GO:0006935">
    <property type="term" value="P:chemotaxis"/>
    <property type="evidence" value="ECO:0007669"/>
    <property type="project" value="InterPro"/>
</dbReference>
<comment type="catalytic activity">
    <reaction evidence="1">
        <text>ATP + protein L-histidine = ADP + protein N-phospho-L-histidine.</text>
        <dbReference type="EC" id="2.7.13.3"/>
    </reaction>
</comment>
<protein>
    <recommendedName>
        <fullName evidence="3">Chemotaxis protein CheA</fullName>
        <ecNumber evidence="2">2.7.13.3</ecNumber>
    </recommendedName>
</protein>
<dbReference type="EC" id="2.7.13.3" evidence="2"/>
<dbReference type="Gene3D" id="1.10.287.560">
    <property type="entry name" value="Histidine kinase CheA-like, homodimeric domain"/>
    <property type="match status" value="1"/>
</dbReference>
<feature type="coiled-coil region" evidence="11">
    <location>
        <begin position="1623"/>
        <end position="1657"/>
    </location>
</feature>
<evidence type="ECO:0000313" key="16">
    <source>
        <dbReference type="EMBL" id="KFN43413.1"/>
    </source>
</evidence>
<evidence type="ECO:0000259" key="12">
    <source>
        <dbReference type="PROSITE" id="PS50109"/>
    </source>
</evidence>
<dbReference type="InterPro" id="IPR004105">
    <property type="entry name" value="CheA-like_dim"/>
</dbReference>
<dbReference type="Proteomes" id="UP000029385">
    <property type="component" value="Unassembled WGS sequence"/>
</dbReference>
<evidence type="ECO:0000256" key="8">
    <source>
        <dbReference type="ARBA" id="ARBA00035100"/>
    </source>
</evidence>
<dbReference type="Gene3D" id="1.20.120.160">
    <property type="entry name" value="HPT domain"/>
    <property type="match status" value="4"/>
</dbReference>
<organism evidence="16 17">
    <name type="scientific">Arenimonas oryziterrae DSM 21050 = YC6267</name>
    <dbReference type="NCBI Taxonomy" id="1121015"/>
    <lineage>
        <taxon>Bacteria</taxon>
        <taxon>Pseudomonadati</taxon>
        <taxon>Pseudomonadota</taxon>
        <taxon>Gammaproteobacteria</taxon>
        <taxon>Lysobacterales</taxon>
        <taxon>Lysobacteraceae</taxon>
        <taxon>Arenimonas</taxon>
    </lineage>
</organism>
<evidence type="ECO:0000256" key="9">
    <source>
        <dbReference type="PROSITE-ProRule" id="PRU00110"/>
    </source>
</evidence>
<dbReference type="SMART" id="SM00448">
    <property type="entry name" value="REC"/>
    <property type="match status" value="1"/>
</dbReference>
<dbReference type="SUPFAM" id="SSF50341">
    <property type="entry name" value="CheW-like"/>
    <property type="match status" value="1"/>
</dbReference>
<dbReference type="InterPro" id="IPR036890">
    <property type="entry name" value="HATPase_C_sf"/>
</dbReference>
<evidence type="ECO:0000256" key="4">
    <source>
        <dbReference type="ARBA" id="ARBA00022553"/>
    </source>
</evidence>
<evidence type="ECO:0000256" key="3">
    <source>
        <dbReference type="ARBA" id="ARBA00021495"/>
    </source>
</evidence>
<dbReference type="PROSITE" id="PS50109">
    <property type="entry name" value="HIS_KIN"/>
    <property type="match status" value="1"/>
</dbReference>
<dbReference type="Pfam" id="PF01627">
    <property type="entry name" value="Hpt"/>
    <property type="match status" value="3"/>
</dbReference>
<evidence type="ECO:0000313" key="17">
    <source>
        <dbReference type="Proteomes" id="UP000029385"/>
    </source>
</evidence>
<comment type="function">
    <text evidence="8">Involved in the transmission of sensory signals from the chemoreceptors to the flagellar motors. CheA is autophosphorylated; it can transfer its phosphate group to either CheB or CheY.</text>
</comment>
<dbReference type="GO" id="GO:0005737">
    <property type="term" value="C:cytoplasm"/>
    <property type="evidence" value="ECO:0007669"/>
    <property type="project" value="InterPro"/>
</dbReference>
<dbReference type="FunFam" id="3.30.565.10:FF:000016">
    <property type="entry name" value="Chemotaxis protein CheA, putative"/>
    <property type="match status" value="1"/>
</dbReference>
<dbReference type="SUPFAM" id="SSF52172">
    <property type="entry name" value="CheY-like"/>
    <property type="match status" value="1"/>
</dbReference>
<dbReference type="CDD" id="cd17546">
    <property type="entry name" value="REC_hyHK_CKI1_RcsC-like"/>
    <property type="match status" value="1"/>
</dbReference>
<dbReference type="InterPro" id="IPR037006">
    <property type="entry name" value="CheA-like_homodim_sf"/>
</dbReference>
<evidence type="ECO:0000256" key="10">
    <source>
        <dbReference type="PROSITE-ProRule" id="PRU00169"/>
    </source>
</evidence>
<comment type="caution">
    <text evidence="16">The sequence shown here is derived from an EMBL/GenBank/DDBJ whole genome shotgun (WGS) entry which is preliminary data.</text>
</comment>
<dbReference type="InterPro" id="IPR051315">
    <property type="entry name" value="Bact_Chemotaxis_CheA"/>
</dbReference>
<feature type="domain" description="CheW-like" evidence="14">
    <location>
        <begin position="1925"/>
        <end position="2062"/>
    </location>
</feature>
<dbReference type="Pfam" id="PF26379">
    <property type="entry name" value="FimL_2nd"/>
    <property type="match status" value="1"/>
</dbReference>
<evidence type="ECO:0000256" key="1">
    <source>
        <dbReference type="ARBA" id="ARBA00000085"/>
    </source>
</evidence>
<dbReference type="InterPro" id="IPR002545">
    <property type="entry name" value="CheW-lke_dom"/>
</dbReference>
<evidence type="ECO:0000259" key="13">
    <source>
        <dbReference type="PROSITE" id="PS50110"/>
    </source>
</evidence>
<evidence type="ECO:0000256" key="5">
    <source>
        <dbReference type="ARBA" id="ARBA00022679"/>
    </source>
</evidence>
<dbReference type="Pfam" id="PF01584">
    <property type="entry name" value="CheW"/>
    <property type="match status" value="1"/>
</dbReference>
<dbReference type="eggNOG" id="COG0784">
    <property type="taxonomic scope" value="Bacteria"/>
</dbReference>
<sequence length="2206" mass="236432">MRLHENIDFTTLTWVKPELDETLKQARDALQAYVEDGGDVGELRSCASLLHQVQGTLRMVELYGAAMVAEEMEQLSKALIDEKVENREDAYGVLMQGIVQLPDYLERLQSGHRDIPIVLLPVLNQLRAARGEKGLSESVLFSPDLSRPLPANAHGPAEPLPNDELRRRAETLRGLYQGALLRWLKDDNSTNTVRDLTDVCEQLVPITTAEPARRLFWVAAGTLDALGKNAFPVSTPLKQALAKVEREIKRLAEGGDAAFRTDPPIELTKSLLYFVAHEGSDEGRIGEIRQVFGLSGSGPSEAELAHARGSLTGHNRALLETVAGAIKEDLLRVKDSLDLHLRTPDAPASELNAQVEALDRVADTLGMLGLGVPRRVVQEQRTAIHDVTTGQRKNDESTLLDIAGALLYVEASLDDQVARLGQGEAEAESQAAGQAPAMPTNESRKLLEVLIKEAITNFAQARQCFVAFVETHWDHAQLTDVPRLLEEVSGALRILDIQAPSDYLTAVRRFTENELLRRHRVPNGQQMDRLADALASLEYYLEALRDRRPNRDQIIDVARQSLESLGYWPLPAEDAAAPIVEAAKPAPAPVVEAPKPAPVVEPVIEAAPVAADLVEAPAEAVIEAPAAVEPAPVPFTPPIEVIAPVAAISAVAAAAAAAIPAATAVTAASAAPHGLAPIPGFDGASSEEIDDEIREVFLEEFEEEIGNLDQLLPPWRASPNSGELLRPIRRVFHTLKGSGRLVGAKTLGEFSWKVESMLNRVLDNSRPASPAVVALIELAFTNLPLLRAALQGETVYADLEGIQAVADRLSAGEEATYQMSPLAAVAADIPVGGLADRPASEVEAPEAVAMSAEPVVEAIPEPEEVVELAEDGGSTAFAIDPVLFEILKPEVDGHLETIDAWLAACAARGPQPVTDPLLRSVHTMNGAFAMTEVSVITDVTAPLEGYIKRSLAHHKTPSAEGVSVIADTAAAIRQTIIALERPRQALPTFDDLAARAEALRDQLPDSLLPSVSPHADVEETGHFPSAVTLETPDISAIPEFQTAQFDAVQFDAPVIEDAAEAETPAADAVSFEEISFDDVAPEAPVETASLVEEAAAAEPLVVDAADDLPSFETIEFADTVEPSVDEPATSALEQAPATEMLSLEDFLAPAPDAAAPAFSFDEAAPEPEAASVEVAAFAADAPVAAEAAVPAGVEADDALAAMIAAYALEAPVVAAAPAAAEAASFEITDVEIEAAASETPAEAEADEGFEVEEIAFEDHVVTSDVQEPAQELAADAFATPDEIEAAAPVVEAPTAAVEDDNYGMSLEELEALTSPEADVAAVASAEPVVESAPEPVAEEITFDEAVVEETIADAPAAEEAMDVEEVFADDPEELAAAAVVPAPEPVVEVIRASRPTVPVADDPEDPETDLDTSDLDVELLDIFLEESNDILDHSDGLLANLREHTSDRELVTGLQRDLHTLKGGARMAGIFAVGDLGHAMESLLEAVAEGRQKLDDSGVVVLERGFDRLHGMVARIGERKAIALPAGLIAQVEALARGQSLAALAAESADGVDTGTVATPEAKAASSAPAAPAAPLKPLSAPLDALADEEELASVRAPQEQVRIRADLLDRLVNYAGEVAIYRARLEQQLGAFRSNLGELNQTTTRLREQLRRLDIETEAQISARYAREQDEKEQHFDPLELDRFTNQQQLSRGLAESANDLVNLQTVLDDLTRQYETLLLQQSRVSSDLQEGLMRTRMVPFDALVPRLRRVLRQAASDTGKQVQLKVDGASGEMDRNVLERMTAPLEHMLRNSMAHGLETPDERRKAKKAEEGIVRIAVQREGSEVVLKVSDDGRGLNKDAIRRKAIEKGLIAADAELSEEATYALILEGGFSTAETVTRLSGRGVGMDVVYSEIRQLGGTLGIHSTEGKGSEFIIRLPFTLAVTQAVFVKIGDTSFAVPIASVQGVGRISRAELDKQLATEHPVFSYAGEDYAIHDLGHLIGHAPAKAQESLQMPLLLARSGELRAAISIDQVLGSREIVVKPVGPQVNSVPGIFGATIMGDGRVVVILDVAPLVRRHSAIARDALPVTPVPVVAARRVPVVMVVDDSITMRKVTGRVLERHNMEVLTAKDGVDAVEKMAERVPDLVLLDIEMPRMDGYEVAQNMRSDPRLKDVPIIMITSRTGDKHRQRAMDIGVNRYLGKPYQEPELMRNVFEMLGLEPVNG</sequence>
<dbReference type="SMART" id="SM01231">
    <property type="entry name" value="H-kinase_dim"/>
    <property type="match status" value="1"/>
</dbReference>
<dbReference type="EMBL" id="AVCI01000005">
    <property type="protein sequence ID" value="KFN43413.1"/>
    <property type="molecule type" value="Genomic_DNA"/>
</dbReference>
<dbReference type="GO" id="GO:0000155">
    <property type="term" value="F:phosphorelay sensor kinase activity"/>
    <property type="evidence" value="ECO:0007669"/>
    <property type="project" value="InterPro"/>
</dbReference>
<keyword evidence="17" id="KW-1185">Reference proteome</keyword>
<dbReference type="InterPro" id="IPR003594">
    <property type="entry name" value="HATPase_dom"/>
</dbReference>
<keyword evidence="6" id="KW-0418">Kinase</keyword>
<dbReference type="Pfam" id="PF00072">
    <property type="entry name" value="Response_reg"/>
    <property type="match status" value="1"/>
</dbReference>
<feature type="domain" description="Histidine kinase" evidence="12">
    <location>
        <begin position="1704"/>
        <end position="1923"/>
    </location>
</feature>
<evidence type="ECO:0000259" key="14">
    <source>
        <dbReference type="PROSITE" id="PS50851"/>
    </source>
</evidence>
<dbReference type="SUPFAM" id="SSF47226">
    <property type="entry name" value="Histidine-containing phosphotransfer domain, HPT domain"/>
    <property type="match status" value="5"/>
</dbReference>
<dbReference type="InterPro" id="IPR036061">
    <property type="entry name" value="CheW-like_dom_sf"/>
</dbReference>
<dbReference type="PROSITE" id="PS50894">
    <property type="entry name" value="HPT"/>
    <property type="match status" value="2"/>
</dbReference>
<dbReference type="PROSITE" id="PS50851">
    <property type="entry name" value="CHEW"/>
    <property type="match status" value="1"/>
</dbReference>
<dbReference type="PROSITE" id="PS50110">
    <property type="entry name" value="RESPONSE_REGULATORY"/>
    <property type="match status" value="1"/>
</dbReference>
<dbReference type="SMART" id="SM00073">
    <property type="entry name" value="HPT"/>
    <property type="match status" value="2"/>
</dbReference>
<name>A0A091ATA5_9GAMM</name>
<keyword evidence="7" id="KW-0902">Two-component regulatory system</keyword>
<dbReference type="PATRIC" id="fig|1121015.4.peg.1303"/>
<keyword evidence="11" id="KW-0175">Coiled coil</keyword>
<feature type="domain" description="HPt" evidence="15">
    <location>
        <begin position="1412"/>
        <end position="1516"/>
    </location>
</feature>
<keyword evidence="5" id="KW-0808">Transferase</keyword>
<dbReference type="PANTHER" id="PTHR43395:SF8">
    <property type="entry name" value="HISTIDINE KINASE"/>
    <property type="match status" value="1"/>
</dbReference>
<feature type="modified residue" description="4-aspartylphosphate" evidence="10">
    <location>
        <position position="2132"/>
    </location>
</feature>
<dbReference type="Gene3D" id="2.30.30.40">
    <property type="entry name" value="SH3 Domains"/>
    <property type="match status" value="1"/>
</dbReference>
<reference evidence="16 17" key="1">
    <citation type="submission" date="2013-09" db="EMBL/GenBank/DDBJ databases">
        <title>Genome sequencing of Arenimonas oryziterrae.</title>
        <authorList>
            <person name="Chen F."/>
            <person name="Wang G."/>
        </authorList>
    </citation>
    <scope>NUCLEOTIDE SEQUENCE [LARGE SCALE GENOMIC DNA]</scope>
    <source>
        <strain evidence="16 17">YC6267</strain>
    </source>
</reference>
<dbReference type="InterPro" id="IPR005467">
    <property type="entry name" value="His_kinase_dom"/>
</dbReference>
<dbReference type="CDD" id="cd00088">
    <property type="entry name" value="HPT"/>
    <property type="match status" value="2"/>
</dbReference>
<dbReference type="Gene3D" id="3.40.50.2300">
    <property type="match status" value="1"/>
</dbReference>
<dbReference type="PRINTS" id="PR00344">
    <property type="entry name" value="BCTRLSENSOR"/>
</dbReference>
<dbReference type="InterPro" id="IPR008207">
    <property type="entry name" value="Sig_transdc_His_kin_Hpt_dom"/>
</dbReference>
<keyword evidence="4 10" id="KW-0597">Phosphoprotein</keyword>
<dbReference type="OrthoDB" id="9803176at2"/>
<accession>A0A091ATA5</accession>
<evidence type="ECO:0000256" key="2">
    <source>
        <dbReference type="ARBA" id="ARBA00012438"/>
    </source>
</evidence>
<dbReference type="STRING" id="1121015.GCA_000420545_00627"/>
<dbReference type="SMART" id="SM00387">
    <property type="entry name" value="HATPase_c"/>
    <property type="match status" value="1"/>
</dbReference>
<feature type="domain" description="HPt" evidence="15">
    <location>
        <begin position="686"/>
        <end position="793"/>
    </location>
</feature>
<feature type="coiled-coil region" evidence="11">
    <location>
        <begin position="1695"/>
        <end position="1722"/>
    </location>
</feature>
<gene>
    <name evidence="16" type="ORF">N789_09060</name>
</gene>
<evidence type="ECO:0000256" key="11">
    <source>
        <dbReference type="SAM" id="Coils"/>
    </source>
</evidence>
<dbReference type="InterPro" id="IPR001789">
    <property type="entry name" value="Sig_transdc_resp-reg_receiver"/>
</dbReference>
<dbReference type="SUPFAM" id="SSF55874">
    <property type="entry name" value="ATPase domain of HSP90 chaperone/DNA topoisomerase II/histidine kinase"/>
    <property type="match status" value="1"/>
</dbReference>
<dbReference type="PANTHER" id="PTHR43395">
    <property type="entry name" value="SENSOR HISTIDINE KINASE CHEA"/>
    <property type="match status" value="1"/>
</dbReference>
<dbReference type="Gene3D" id="3.30.565.10">
    <property type="entry name" value="Histidine kinase-like ATPase, C-terminal domain"/>
    <property type="match status" value="1"/>
</dbReference>
<feature type="domain" description="Response regulatory" evidence="13">
    <location>
        <begin position="2083"/>
        <end position="2199"/>
    </location>
</feature>
<dbReference type="InterPro" id="IPR036641">
    <property type="entry name" value="HPT_dom_sf"/>
</dbReference>
<dbReference type="SMART" id="SM00260">
    <property type="entry name" value="CheW"/>
    <property type="match status" value="1"/>
</dbReference>